<dbReference type="InParanoid" id="M1DM61"/>
<reference evidence="1" key="2">
    <citation type="submission" date="2015-06" db="UniProtKB">
        <authorList>
            <consortium name="EnsemblPlants"/>
        </authorList>
    </citation>
    <scope>IDENTIFICATION</scope>
    <source>
        <strain evidence="1">DM1-3 516 R44</strain>
    </source>
</reference>
<name>M1DM61_SOLTU</name>
<dbReference type="Proteomes" id="UP000011115">
    <property type="component" value="Unassembled WGS sequence"/>
</dbReference>
<sequence>MNVVHYTPIIKNLHGHNFQSSWCIATRIGKLPLVEIKFSGCETETMKPKEEPTCLLIGVWFDLHGHNFQSSWCIATRIGKLPLVEIKFSGCETETMKPKEEPTCLLIGVWFDCGGSRSQLVS</sequence>
<evidence type="ECO:0000313" key="1">
    <source>
        <dbReference type="EnsemblPlants" id="PGSC0003DMT400091245"/>
    </source>
</evidence>
<dbReference type="PaxDb" id="4113-PGSC0003DMT400091245"/>
<dbReference type="AlphaFoldDB" id="M1DM61"/>
<dbReference type="HOGENOM" id="CLU_2030788_0_0_1"/>
<organism evidence="1 2">
    <name type="scientific">Solanum tuberosum</name>
    <name type="common">Potato</name>
    <dbReference type="NCBI Taxonomy" id="4113"/>
    <lineage>
        <taxon>Eukaryota</taxon>
        <taxon>Viridiplantae</taxon>
        <taxon>Streptophyta</taxon>
        <taxon>Embryophyta</taxon>
        <taxon>Tracheophyta</taxon>
        <taxon>Spermatophyta</taxon>
        <taxon>Magnoliopsida</taxon>
        <taxon>eudicotyledons</taxon>
        <taxon>Gunneridae</taxon>
        <taxon>Pentapetalae</taxon>
        <taxon>asterids</taxon>
        <taxon>lamiids</taxon>
        <taxon>Solanales</taxon>
        <taxon>Solanaceae</taxon>
        <taxon>Solanoideae</taxon>
        <taxon>Solaneae</taxon>
        <taxon>Solanum</taxon>
    </lineage>
</organism>
<dbReference type="Gramene" id="PGSC0003DMT400091245">
    <property type="protein sequence ID" value="PGSC0003DMT400091245"/>
    <property type="gene ID" value="PGSC0003DMG400040816"/>
</dbReference>
<protein>
    <submittedName>
        <fullName evidence="1">Uncharacterized protein</fullName>
    </submittedName>
</protein>
<proteinExistence type="predicted"/>
<dbReference type="EnsemblPlants" id="PGSC0003DMT400091245">
    <property type="protein sequence ID" value="PGSC0003DMT400091245"/>
    <property type="gene ID" value="PGSC0003DMG400040816"/>
</dbReference>
<accession>M1DM61</accession>
<keyword evidence="2" id="KW-1185">Reference proteome</keyword>
<evidence type="ECO:0000313" key="2">
    <source>
        <dbReference type="Proteomes" id="UP000011115"/>
    </source>
</evidence>
<reference evidence="2" key="1">
    <citation type="journal article" date="2011" name="Nature">
        <title>Genome sequence and analysis of the tuber crop potato.</title>
        <authorList>
            <consortium name="The Potato Genome Sequencing Consortium"/>
        </authorList>
    </citation>
    <scope>NUCLEOTIDE SEQUENCE [LARGE SCALE GENOMIC DNA]</scope>
    <source>
        <strain evidence="2">cv. DM1-3 516 R44</strain>
    </source>
</reference>